<feature type="transmembrane region" description="Helical" evidence="1">
    <location>
        <begin position="183"/>
        <end position="205"/>
    </location>
</feature>
<keyword evidence="1" id="KW-0812">Transmembrane</keyword>
<accession>A0A7J7N1B1</accession>
<organism evidence="2 3">
    <name type="scientific">Kingdonia uniflora</name>
    <dbReference type="NCBI Taxonomy" id="39325"/>
    <lineage>
        <taxon>Eukaryota</taxon>
        <taxon>Viridiplantae</taxon>
        <taxon>Streptophyta</taxon>
        <taxon>Embryophyta</taxon>
        <taxon>Tracheophyta</taxon>
        <taxon>Spermatophyta</taxon>
        <taxon>Magnoliopsida</taxon>
        <taxon>Ranunculales</taxon>
        <taxon>Circaeasteraceae</taxon>
        <taxon>Kingdonia</taxon>
    </lineage>
</organism>
<proteinExistence type="predicted"/>
<keyword evidence="1" id="KW-0472">Membrane</keyword>
<comment type="caution">
    <text evidence="2">The sequence shown here is derived from an EMBL/GenBank/DDBJ whole genome shotgun (WGS) entry which is preliminary data.</text>
</comment>
<evidence type="ECO:0000313" key="3">
    <source>
        <dbReference type="Proteomes" id="UP000541444"/>
    </source>
</evidence>
<name>A0A7J7N1B1_9MAGN</name>
<evidence type="ECO:0000313" key="2">
    <source>
        <dbReference type="EMBL" id="KAF6160979.1"/>
    </source>
</evidence>
<keyword evidence="1" id="KW-1133">Transmembrane helix</keyword>
<dbReference type="PANTHER" id="PTHR33103:SF27">
    <property type="entry name" value="OS04G0594700 PROTEIN"/>
    <property type="match status" value="1"/>
</dbReference>
<evidence type="ECO:0008006" key="4">
    <source>
        <dbReference type="Google" id="ProtNLM"/>
    </source>
</evidence>
<reference evidence="2 3" key="1">
    <citation type="journal article" date="2020" name="IScience">
        <title>Genome Sequencing of the Endangered Kingdonia uniflora (Circaeasteraceae, Ranunculales) Reveals Potential Mechanisms of Evolutionary Specialization.</title>
        <authorList>
            <person name="Sun Y."/>
            <person name="Deng T."/>
            <person name="Zhang A."/>
            <person name="Moore M.J."/>
            <person name="Landis J.B."/>
            <person name="Lin N."/>
            <person name="Zhang H."/>
            <person name="Zhang X."/>
            <person name="Huang J."/>
            <person name="Zhang X."/>
            <person name="Sun H."/>
            <person name="Wang H."/>
        </authorList>
    </citation>
    <scope>NUCLEOTIDE SEQUENCE [LARGE SCALE GENOMIC DNA]</scope>
    <source>
        <strain evidence="2">TB1705</strain>
        <tissue evidence="2">Leaf</tissue>
    </source>
</reference>
<protein>
    <recommendedName>
        <fullName evidence="4">DUF674 family protein</fullName>
    </recommendedName>
</protein>
<dbReference type="EMBL" id="JACGCM010001144">
    <property type="protein sequence ID" value="KAF6160979.1"/>
    <property type="molecule type" value="Genomic_DNA"/>
</dbReference>
<dbReference type="PANTHER" id="PTHR33103">
    <property type="entry name" value="OS01G0153900 PROTEIN"/>
    <property type="match status" value="1"/>
</dbReference>
<dbReference type="OrthoDB" id="1277335at2759"/>
<dbReference type="Pfam" id="PF05056">
    <property type="entry name" value="DUF674"/>
    <property type="match status" value="2"/>
</dbReference>
<dbReference type="InterPro" id="IPR007750">
    <property type="entry name" value="DUF674"/>
</dbReference>
<evidence type="ECO:0000256" key="1">
    <source>
        <dbReference type="SAM" id="Phobius"/>
    </source>
</evidence>
<dbReference type="AlphaFoldDB" id="A0A7J7N1B1"/>
<dbReference type="Proteomes" id="UP000541444">
    <property type="component" value="Unassembled WGS sequence"/>
</dbReference>
<sequence length="458" mass="51761">MASSNAEKTVSLKVWIDKELNRVVFAESESDLVDVLFSFLTLPIGNIIRLLRERQPSMSIGCFNSLYTSLETLETRYFKSEGCKSMLLRPRNSSWDICRKLKLNMDDTEQTKYYICSCYHLDRVNCNAHCSDLLSTIRNIKCNCGVLMDREVNLENPIVDIGRSAVICCRNDDIFNNRRYAEFIIYIFLFAPLFQILGLLGQSLVSKTPLTDVFLMKQENPTNVMSQHISTTETPRKEDTTSNNQEITVKITVRKSSGKVVFAEAGENFVSFLFNLLAFPLGSISKLLGPTSLFDCVSNLYKSVQGLAVGKYIRSEDLKEMLLSPKLAPQFGWSNQPLVIDEKQFLDTHYYTTWNGHVSTGRLTTTTKDLYGCYTNSLTFVKPSMTGTGNGFLEGPVLFLVTDDLVVTPLSVFPCISFLGSQNIPFNDLEEREVSIGMKEVRYVLLCTSFMIIMVFLA</sequence>
<keyword evidence="3" id="KW-1185">Reference proteome</keyword>
<gene>
    <name evidence="2" type="ORF">GIB67_007620</name>
</gene>